<feature type="region of interest" description="Disordered" evidence="1">
    <location>
        <begin position="197"/>
        <end position="255"/>
    </location>
</feature>
<sequence>MDLMDIFRANMHKMSQSEVFRPSDGPLRVRGNLSDGLPNSSDIFRRDRPGTQNSGYRFGRMSHNSFFTRHNPHPGRVRHIKGLLDIPICAVNDNGYFANPRYSMSFPPNSADNNKLKSYKSYIDRLPVNAINVNSQMHPINTITGLQYFMGKPLNFRVFREKAVPKMGIVPVTEAWRDELRALTEAIGVSNNNLPKISDGRSLKPTTSDGHRSRMATVGEGGRPRTTQYSANTGRLIPPPSRAMSRQASRQGKRSGFMDQLEHIAAEPDIESMILQMLCQILQTDDISAVQAWLISANEREKTLVLDMIRAALSSNDDYYNRSVNKEYVEEQPRYGSFNNHGDENLEGQIIGDETGELGKTIDRLSLMGDDPIVPRPPSRNNDLLRDYSPKPLIDKAASPVHPIPEADEDIVKPHMNDVFRTGMSRSSSHPRSMGRIRTPMSKPGSPDLRTEVKLRYSGARDGDVLSR</sequence>
<keyword evidence="3" id="KW-1185">Reference proteome</keyword>
<dbReference type="InterPro" id="IPR037394">
    <property type="entry name" value="TBATA-like"/>
</dbReference>
<dbReference type="Pfam" id="PF15256">
    <property type="entry name" value="SPATIAL"/>
    <property type="match status" value="1"/>
</dbReference>
<organism evidence="2 3">
    <name type="scientific">Paralvinella palmiformis</name>
    <dbReference type="NCBI Taxonomy" id="53620"/>
    <lineage>
        <taxon>Eukaryota</taxon>
        <taxon>Metazoa</taxon>
        <taxon>Spiralia</taxon>
        <taxon>Lophotrochozoa</taxon>
        <taxon>Annelida</taxon>
        <taxon>Polychaeta</taxon>
        <taxon>Sedentaria</taxon>
        <taxon>Canalipalpata</taxon>
        <taxon>Terebellida</taxon>
        <taxon>Terebelliformia</taxon>
        <taxon>Alvinellidae</taxon>
        <taxon>Paralvinella</taxon>
    </lineage>
</organism>
<evidence type="ECO:0000256" key="1">
    <source>
        <dbReference type="SAM" id="MobiDB-lite"/>
    </source>
</evidence>
<accession>A0AAD9JPY3</accession>
<feature type="compositionally biased region" description="Basic and acidic residues" evidence="1">
    <location>
        <begin position="449"/>
        <end position="468"/>
    </location>
</feature>
<protein>
    <recommendedName>
        <fullName evidence="4">Protein TBATA</fullName>
    </recommendedName>
</protein>
<reference evidence="2" key="1">
    <citation type="journal article" date="2023" name="Mol. Biol. Evol.">
        <title>Third-Generation Sequencing Reveals the Adaptive Role of the Epigenome in Three Deep-Sea Polychaetes.</title>
        <authorList>
            <person name="Perez M."/>
            <person name="Aroh O."/>
            <person name="Sun Y."/>
            <person name="Lan Y."/>
            <person name="Juniper S.K."/>
            <person name="Young C.R."/>
            <person name="Angers B."/>
            <person name="Qian P.Y."/>
        </authorList>
    </citation>
    <scope>NUCLEOTIDE SEQUENCE</scope>
    <source>
        <strain evidence="2">P08H-3</strain>
    </source>
</reference>
<gene>
    <name evidence="2" type="ORF">LSH36_205g03033</name>
</gene>
<dbReference type="PANTHER" id="PTHR33772:SF1">
    <property type="entry name" value="PROTEIN TBATA"/>
    <property type="match status" value="1"/>
</dbReference>
<evidence type="ECO:0000313" key="2">
    <source>
        <dbReference type="EMBL" id="KAK2156782.1"/>
    </source>
</evidence>
<name>A0AAD9JPY3_9ANNE</name>
<proteinExistence type="predicted"/>
<feature type="region of interest" description="Disordered" evidence="1">
    <location>
        <begin position="421"/>
        <end position="468"/>
    </location>
</feature>
<dbReference type="EMBL" id="JAODUP010000205">
    <property type="protein sequence ID" value="KAK2156782.1"/>
    <property type="molecule type" value="Genomic_DNA"/>
</dbReference>
<evidence type="ECO:0000313" key="3">
    <source>
        <dbReference type="Proteomes" id="UP001208570"/>
    </source>
</evidence>
<evidence type="ECO:0008006" key="4">
    <source>
        <dbReference type="Google" id="ProtNLM"/>
    </source>
</evidence>
<dbReference type="AlphaFoldDB" id="A0AAD9JPY3"/>
<dbReference type="Proteomes" id="UP001208570">
    <property type="component" value="Unassembled WGS sequence"/>
</dbReference>
<dbReference type="PANTHER" id="PTHR33772">
    <property type="entry name" value="THYMUS, BRAIN AND TESTES-ASSOCIATED"/>
    <property type="match status" value="1"/>
</dbReference>
<comment type="caution">
    <text evidence="2">The sequence shown here is derived from an EMBL/GenBank/DDBJ whole genome shotgun (WGS) entry which is preliminary data.</text>
</comment>